<feature type="compositionally biased region" description="Polar residues" evidence="8">
    <location>
        <begin position="835"/>
        <end position="845"/>
    </location>
</feature>
<feature type="compositionally biased region" description="Polar residues" evidence="8">
    <location>
        <begin position="1216"/>
        <end position="1227"/>
    </location>
</feature>
<dbReference type="STRING" id="1151754.M9LLC7"/>
<feature type="compositionally biased region" description="Basic and acidic residues" evidence="8">
    <location>
        <begin position="1737"/>
        <end position="1756"/>
    </location>
</feature>
<dbReference type="Proteomes" id="UP000011976">
    <property type="component" value="Unassembled WGS sequence"/>
</dbReference>
<keyword evidence="3" id="KW-0687">Ribonucleoprotein</keyword>
<protein>
    <recommendedName>
        <fullName evidence="4">Small ribosomal subunit protein uS10m</fullName>
    </recommendedName>
    <alternativeName>
        <fullName evidence="5">37S ribosomal protein S10, mitochondrial</fullName>
    </alternativeName>
</protein>
<dbReference type="EMBL" id="DF196773">
    <property type="protein sequence ID" value="GAC72311.1"/>
    <property type="molecule type" value="Genomic_DNA"/>
</dbReference>
<dbReference type="InterPro" id="IPR027486">
    <property type="entry name" value="Ribosomal_uS10_dom"/>
</dbReference>
<evidence type="ECO:0000256" key="4">
    <source>
        <dbReference type="ARBA" id="ARBA00035261"/>
    </source>
</evidence>
<feature type="compositionally biased region" description="Low complexity" evidence="8">
    <location>
        <begin position="1348"/>
        <end position="1357"/>
    </location>
</feature>
<evidence type="ECO:0000313" key="10">
    <source>
        <dbReference type="EMBL" id="GAC72311.1"/>
    </source>
</evidence>
<feature type="region of interest" description="Disordered" evidence="8">
    <location>
        <begin position="1846"/>
        <end position="1865"/>
    </location>
</feature>
<feature type="region of interest" description="Disordered" evidence="8">
    <location>
        <begin position="1887"/>
        <end position="2045"/>
    </location>
</feature>
<feature type="region of interest" description="Disordered" evidence="8">
    <location>
        <begin position="495"/>
        <end position="622"/>
    </location>
</feature>
<evidence type="ECO:0000259" key="9">
    <source>
        <dbReference type="SMART" id="SM01403"/>
    </source>
</evidence>
<evidence type="ECO:0000256" key="5">
    <source>
        <dbReference type="ARBA" id="ARBA00042916"/>
    </source>
</evidence>
<feature type="region of interest" description="Disordered" evidence="8">
    <location>
        <begin position="222"/>
        <end position="251"/>
    </location>
</feature>
<comment type="subunit">
    <text evidence="7">Part of the mitochondrial small ribosomal subunit.</text>
</comment>
<feature type="compositionally biased region" description="Acidic residues" evidence="8">
    <location>
        <begin position="781"/>
        <end position="790"/>
    </location>
</feature>
<feature type="region of interest" description="Disordered" evidence="8">
    <location>
        <begin position="1282"/>
        <end position="1357"/>
    </location>
</feature>
<feature type="compositionally biased region" description="Polar residues" evidence="8">
    <location>
        <begin position="1725"/>
        <end position="1735"/>
    </location>
</feature>
<feature type="compositionally biased region" description="Polar residues" evidence="8">
    <location>
        <begin position="426"/>
        <end position="442"/>
    </location>
</feature>
<comment type="similarity">
    <text evidence="1">Belongs to the universal ribosomal protein uS10 family.</text>
</comment>
<feature type="region of interest" description="Disordered" evidence="8">
    <location>
        <begin position="1614"/>
        <end position="1667"/>
    </location>
</feature>
<feature type="compositionally biased region" description="Low complexity" evidence="8">
    <location>
        <begin position="754"/>
        <end position="766"/>
    </location>
</feature>
<feature type="region of interest" description="Disordered" evidence="8">
    <location>
        <begin position="835"/>
        <end position="865"/>
    </location>
</feature>
<feature type="compositionally biased region" description="Low complexity" evidence="8">
    <location>
        <begin position="226"/>
        <end position="236"/>
    </location>
</feature>
<feature type="compositionally biased region" description="Polar residues" evidence="8">
    <location>
        <begin position="576"/>
        <end position="592"/>
    </location>
</feature>
<feature type="compositionally biased region" description="Polar residues" evidence="8">
    <location>
        <begin position="2034"/>
        <end position="2045"/>
    </location>
</feature>
<organism evidence="10 11">
    <name type="scientific">Pseudozyma antarctica (strain T-34)</name>
    <name type="common">Yeast</name>
    <name type="synonym">Candida antarctica</name>
    <dbReference type="NCBI Taxonomy" id="1151754"/>
    <lineage>
        <taxon>Eukaryota</taxon>
        <taxon>Fungi</taxon>
        <taxon>Dikarya</taxon>
        <taxon>Basidiomycota</taxon>
        <taxon>Ustilaginomycotina</taxon>
        <taxon>Ustilaginomycetes</taxon>
        <taxon>Ustilaginales</taxon>
        <taxon>Ustilaginaceae</taxon>
        <taxon>Moesziomyces</taxon>
    </lineage>
</organism>
<feature type="compositionally biased region" description="Low complexity" evidence="8">
    <location>
        <begin position="1928"/>
        <end position="1952"/>
    </location>
</feature>
<feature type="compositionally biased region" description="Polar residues" evidence="8">
    <location>
        <begin position="944"/>
        <end position="953"/>
    </location>
</feature>
<feature type="compositionally biased region" description="Polar residues" evidence="8">
    <location>
        <begin position="1402"/>
        <end position="1418"/>
    </location>
</feature>
<feature type="compositionally biased region" description="Low complexity" evidence="8">
    <location>
        <begin position="1647"/>
        <end position="1664"/>
    </location>
</feature>
<dbReference type="HAMAP" id="MF_00508">
    <property type="entry name" value="Ribosomal_uS10"/>
    <property type="match status" value="1"/>
</dbReference>
<evidence type="ECO:0000256" key="6">
    <source>
        <dbReference type="ARBA" id="ARBA00057689"/>
    </source>
</evidence>
<evidence type="ECO:0000256" key="1">
    <source>
        <dbReference type="ARBA" id="ARBA00007102"/>
    </source>
</evidence>
<feature type="compositionally biased region" description="Basic and acidic residues" evidence="8">
    <location>
        <begin position="1979"/>
        <end position="1990"/>
    </location>
</feature>
<feature type="compositionally biased region" description="Low complexity" evidence="8">
    <location>
        <begin position="541"/>
        <end position="562"/>
    </location>
</feature>
<feature type="region of interest" description="Disordered" evidence="8">
    <location>
        <begin position="1390"/>
        <end position="1510"/>
    </location>
</feature>
<dbReference type="GO" id="GO:0003735">
    <property type="term" value="F:structural constituent of ribosome"/>
    <property type="evidence" value="ECO:0007669"/>
    <property type="project" value="InterPro"/>
</dbReference>
<evidence type="ECO:0000256" key="8">
    <source>
        <dbReference type="SAM" id="MobiDB-lite"/>
    </source>
</evidence>
<accession>M9LLC7</accession>
<evidence type="ECO:0000256" key="7">
    <source>
        <dbReference type="ARBA" id="ARBA00065857"/>
    </source>
</evidence>
<sequence length="2089" mass="221756">MASRSMGALRQLGAAVSSASRTSTRPVAAPIARAFSTSSGLWNQSTSSSVTLDHLQKQSETLAQSSANASSDVASAKDEEQFVIPECLQPTESHAPTHGVHVATLHLRSYADGVPNLDLFADFARKAAYAIGIPVSGVAHLPTRTSLWTVPRSPFVHKKSQENFWRKTHSRSIKVFDANDQVVDRWLHFLRIHALPGVGQKADLFRYHELGVGDKLMDEAKALQRSGSSDAADSSSKPQTESNQATSTAESIKKIADGIVEQEMAREEQNSSRPGHSLFMDKWDAVPSAVGEFKVHITEASVLIVRWVFIPAQTLDLSAWDAHGSPTPRPAATCDIDMQSAPSGSRHSLGLGGPSDLTAKRKSLHRTSSQPRTPPTRIVVAEGGSEFVLETPPRRPSASTSSQAVTRTGTASEQLRATSAPHAPARTQSSAAPRTLSTSLTPPRTKPIDRPYRPPPSSSARFYERQQQLWQLQHAAPGEPSNQLYMPSSSYLPSIPGVRHSPTEPAISSDPLSPHLLQPGPSNQHHARYTESVPHSNQAWSAATSSISSRTRSSSIGGISASDDGIHQTRARAGSDASSFTRSRITNGYMSQTDEESHDEPTRRTGPTHSFLGAPSTRTEPPFRRVPLAVAPTLSDLDDTNDVDWDTELGISADSPTDPLRLPLPPLSHRLAHAPADADTHTPAHDHESVNSQIVVSSVAAPMASDSSLTSPLSVDLKGIRVTSNVSENWDDDFLFQNDEDPAEDATTRDTIRSSADAAHVSASSGARDKPALHRVIPDDPGSDDDEDVENWDDAFAWNAEPSLTPSPSNSSSIANLRHYPALALALPGTNSQILRSNATSSSKPPTKGSAKPQKRWSDSSSASDVTNLSLRLAAQSDVDSFDSRASCDSGHRHASASHPKATRPSALKLASTPRSANLDLNHGSDASGDDTETETPSRDLDSSLVSPVSRQSRPARRSLGAALGFKTQVRPPTRAADVKSPITPHTADEDSIDSTAIKAHKRTSSRPKLGALQRLSLSRSRVSVADTSNASIDDISSAIQPAQHMYMDAANLSQASLISQKSASSARSSRSASVSSLAKSYAAMRSSSFRRLLGRGTPNKSASLAESDAILPAPASPSRFRSDNRMQSELQAGSPADRSIGSAESKAMSPPSNWLGMRRSSEVTPTRPRVRDIRRSSDGRDPTSPGRPSEAAHSHLVSRPSTSKHDRPAVPDAGQTAQTKAPSDTSYAGLHRDFSSSNTLRADSGQHDTQPLLAFVEPWARTDATSDASSRATAAATDGSATFLYPRQGESMSRGIGDSASASRSVSASTAHSHTSAESLYGYRMKNQASASSGADAPDSETSYGTSVGSSPGLSQLSSSGWLSHAKYGTVSSVDTRTTSWSQSHDRYHWSHGQEDADNSCADSNVQASPGSLNKTLEGTPPRAARGTRLLSAPDTPTSPPVRAASWSTDTSLGKSAVAPSHTSTSRGGRHVSTAQAASSADERAAIAPTESAAFPSVGSSRPRHAARRNSLSDLKIPSRISKAQTGIRNNINLVRDFAKGIEELKALKTSYLDRREHSAPMALGAEDGVQNWLECADVLIDLGQGRSDADSAAHVDTLTHTPLSVRVDSRRTTVSDASSFLGPRSPLEDAGSRKSSISGASGYRSTSGASQTALSTASSADTGRSVDAQREIDILSAILGGTKIASPPRVEARSHGRFKSETYARNGHGHPNNQNPGKAVAAVSSSDLNTSRSELAPHDEVERQQRGLKNDGGQRPKTQTFNTAPASSDPNSSLELNLNLDGVDVGDANRSAKRRIRSASRAGLQGLRELLKVFKSAGPVEGVSTPPSKLEAVSLADESNGQALQSIDADAGTPTTTKQKRRSLTLKRRSFLRSKPSLEVIRAKSDVGGEADAMPPVPSGNDGALVGRSTAQEQSPSRRDTRNNVASSTPTATAASSSSKASRRVSLQSSWNTTQRRSIDGVQISQSSSRPASALRQRSDSKTAKRAEAAMAGQDRGSTPKLRPPEEAGLAVDPRRASTSVDVVPQRPEQPMRSQSALESPTLATPMVPKLALRPEAMPGLLVYVQATKQHLQAAIDQLGPPISSDR</sequence>
<dbReference type="Pfam" id="PF00338">
    <property type="entry name" value="Ribosomal_S10"/>
    <property type="match status" value="1"/>
</dbReference>
<feature type="region of interest" description="Disordered" evidence="8">
    <location>
        <begin position="324"/>
        <end position="462"/>
    </location>
</feature>
<dbReference type="OrthoDB" id="2554322at2759"/>
<evidence type="ECO:0000256" key="3">
    <source>
        <dbReference type="ARBA" id="ARBA00023274"/>
    </source>
</evidence>
<feature type="region of interest" description="Disordered" evidence="8">
    <location>
        <begin position="1093"/>
        <end position="1247"/>
    </location>
</feature>
<dbReference type="SUPFAM" id="SSF54999">
    <property type="entry name" value="Ribosomal protein S10"/>
    <property type="match status" value="1"/>
</dbReference>
<dbReference type="SMART" id="SM01403">
    <property type="entry name" value="Ribosomal_S10"/>
    <property type="match status" value="1"/>
</dbReference>
<feature type="region of interest" description="Disordered" evidence="8">
    <location>
        <begin position="1704"/>
        <end position="1780"/>
    </location>
</feature>
<feature type="compositionally biased region" description="Basic and acidic residues" evidence="8">
    <location>
        <begin position="1170"/>
        <end position="1182"/>
    </location>
</feature>
<feature type="region of interest" description="Disordered" evidence="8">
    <location>
        <begin position="732"/>
        <end position="790"/>
    </location>
</feature>
<feature type="compositionally biased region" description="Polar residues" evidence="8">
    <location>
        <begin position="1758"/>
        <end position="1778"/>
    </location>
</feature>
<dbReference type="FunFam" id="3.30.70.600:FF:000003">
    <property type="entry name" value="30S ribosomal protein S10"/>
    <property type="match status" value="1"/>
</dbReference>
<reference evidence="11" key="1">
    <citation type="journal article" date="2013" name="Genome Announc.">
        <title>Genome sequence of the basidiomycetous yeast Pseudozyma antarctica T-34, a producer of the glycolipid biosurfactants mannosylerythritol lipids.</title>
        <authorList>
            <person name="Morita T."/>
            <person name="Koike H."/>
            <person name="Koyama Y."/>
            <person name="Hagiwara H."/>
            <person name="Ito E."/>
            <person name="Fukuoka T."/>
            <person name="Imura T."/>
            <person name="Machida M."/>
            <person name="Kitamoto D."/>
        </authorList>
    </citation>
    <scope>NUCLEOTIDE SEQUENCE [LARGE SCALE GENOMIC DNA]</scope>
    <source>
        <strain evidence="11">T-34</strain>
    </source>
</reference>
<name>M9LLC7_PSEA3</name>
<dbReference type="GO" id="GO:0005840">
    <property type="term" value="C:ribosome"/>
    <property type="evidence" value="ECO:0007669"/>
    <property type="project" value="UniProtKB-KW"/>
</dbReference>
<dbReference type="GO" id="GO:1990904">
    <property type="term" value="C:ribonucleoprotein complex"/>
    <property type="evidence" value="ECO:0007669"/>
    <property type="project" value="UniProtKB-KW"/>
</dbReference>
<feature type="compositionally biased region" description="Polar residues" evidence="8">
    <location>
        <begin position="237"/>
        <end position="250"/>
    </location>
</feature>
<dbReference type="InterPro" id="IPR001848">
    <property type="entry name" value="Ribosomal_uS10"/>
</dbReference>
<dbReference type="GO" id="GO:0006412">
    <property type="term" value="P:translation"/>
    <property type="evidence" value="ECO:0007669"/>
    <property type="project" value="InterPro"/>
</dbReference>
<keyword evidence="2" id="KW-0689">Ribosomal protein</keyword>
<comment type="function">
    <text evidence="6">Involved in mitochondrial genome encoded proteins translation. Involved in the binding of tRNA to the ribosomes.</text>
</comment>
<gene>
    <name evidence="10" type="ORF">PANT_7d00041</name>
</gene>
<dbReference type="Gene3D" id="3.30.70.600">
    <property type="entry name" value="Ribosomal protein S10 domain"/>
    <property type="match status" value="1"/>
</dbReference>
<feature type="region of interest" description="Disordered" evidence="8">
    <location>
        <begin position="882"/>
        <end position="990"/>
    </location>
</feature>
<feature type="compositionally biased region" description="Polar residues" evidence="8">
    <location>
        <begin position="403"/>
        <end position="417"/>
    </location>
</feature>
<feature type="domain" description="Small ribosomal subunit protein uS10" evidence="9">
    <location>
        <begin position="104"/>
        <end position="203"/>
    </location>
</feature>
<feature type="compositionally biased region" description="Basic and acidic residues" evidence="8">
    <location>
        <begin position="767"/>
        <end position="778"/>
    </location>
</feature>
<dbReference type="InterPro" id="IPR036838">
    <property type="entry name" value="Ribosomal_uS10_dom_sf"/>
</dbReference>
<evidence type="ECO:0000256" key="2">
    <source>
        <dbReference type="ARBA" id="ARBA00022980"/>
    </source>
</evidence>
<evidence type="ECO:0000313" key="11">
    <source>
        <dbReference type="Proteomes" id="UP000011976"/>
    </source>
</evidence>
<proteinExistence type="inferred from homology"/>
<feature type="compositionally biased region" description="Low complexity" evidence="8">
    <location>
        <begin position="1300"/>
        <end position="1320"/>
    </location>
</feature>
<feature type="compositionally biased region" description="Acidic residues" evidence="8">
    <location>
        <begin position="732"/>
        <end position="744"/>
    </location>
</feature>
<dbReference type="PANTHER" id="PTHR11700">
    <property type="entry name" value="30S RIBOSOMAL PROTEIN S10 FAMILY MEMBER"/>
    <property type="match status" value="1"/>
</dbReference>